<keyword evidence="6" id="KW-1185">Reference proteome</keyword>
<evidence type="ECO:0000313" key="5">
    <source>
        <dbReference type="EMBL" id="GLB35551.1"/>
    </source>
</evidence>
<comment type="caution">
    <text evidence="5">The sequence shown here is derived from an EMBL/GenBank/DDBJ whole genome shotgun (WGS) entry which is preliminary data.</text>
</comment>
<organism evidence="5 6">
    <name type="scientific">Lyophyllum shimeji</name>
    <name type="common">Hon-shimeji</name>
    <name type="synonym">Tricholoma shimeji</name>
    <dbReference type="NCBI Taxonomy" id="47721"/>
    <lineage>
        <taxon>Eukaryota</taxon>
        <taxon>Fungi</taxon>
        <taxon>Dikarya</taxon>
        <taxon>Basidiomycota</taxon>
        <taxon>Agaricomycotina</taxon>
        <taxon>Agaricomycetes</taxon>
        <taxon>Agaricomycetidae</taxon>
        <taxon>Agaricales</taxon>
        <taxon>Tricholomatineae</taxon>
        <taxon>Lyophyllaceae</taxon>
        <taxon>Lyophyllum</taxon>
    </lineage>
</organism>
<evidence type="ECO:0000256" key="2">
    <source>
        <dbReference type="ARBA" id="ARBA00010421"/>
    </source>
</evidence>
<comment type="subcellular location">
    <subcellularLocation>
        <location evidence="1">Secreted</location>
    </subcellularLocation>
</comment>
<proteinExistence type="inferred from homology"/>
<feature type="signal peptide" evidence="4">
    <location>
        <begin position="1"/>
        <end position="20"/>
    </location>
</feature>
<protein>
    <submittedName>
        <fullName evidence="5">Cerato-platanin</fullName>
    </submittedName>
</protein>
<feature type="chain" id="PRO_5040482137" evidence="4">
    <location>
        <begin position="21"/>
        <end position="144"/>
    </location>
</feature>
<dbReference type="CDD" id="cd22778">
    <property type="entry name" value="DPBB_CEPL-like"/>
    <property type="match status" value="1"/>
</dbReference>
<dbReference type="AlphaFoldDB" id="A0A9P3PHF7"/>
<keyword evidence="3" id="KW-0964">Secreted</keyword>
<reference evidence="5" key="1">
    <citation type="submission" date="2022-07" db="EMBL/GenBank/DDBJ databases">
        <title>The genome of Lyophyllum shimeji provides insight into the initial evolution of ectomycorrhizal fungal genome.</title>
        <authorList>
            <person name="Kobayashi Y."/>
            <person name="Shibata T."/>
            <person name="Hirakawa H."/>
            <person name="Shigenobu S."/>
            <person name="Nishiyama T."/>
            <person name="Yamada A."/>
            <person name="Hasebe M."/>
            <person name="Kawaguchi M."/>
        </authorList>
    </citation>
    <scope>NUCLEOTIDE SEQUENCE</scope>
    <source>
        <strain evidence="5">AT787</strain>
    </source>
</reference>
<dbReference type="InterPro" id="IPR010829">
    <property type="entry name" value="Cerato-platanin"/>
</dbReference>
<sequence length="144" mass="14764">MQFRTIALSAVLAFVSSAQGVTLSYDRSYDNGSASLNTVACSDGANGLITRGFTTFGSLPKFPFIGGAVNVAAWNSPNCGTCYELTYTNSTGGTKSINILAIDVSKAGYNIALGAMEVLVGPQAVALGRVEVAVRQVGANVCGL</sequence>
<dbReference type="GO" id="GO:0005576">
    <property type="term" value="C:extracellular region"/>
    <property type="evidence" value="ECO:0007669"/>
    <property type="project" value="UniProtKB-SubCell"/>
</dbReference>
<dbReference type="Pfam" id="PF07249">
    <property type="entry name" value="Cerato-platanin"/>
    <property type="match status" value="1"/>
</dbReference>
<gene>
    <name evidence="5" type="ORF">LshimejAT787_0211160</name>
</gene>
<dbReference type="Proteomes" id="UP001063166">
    <property type="component" value="Unassembled WGS sequence"/>
</dbReference>
<dbReference type="OrthoDB" id="4898945at2759"/>
<accession>A0A9P3PHF7</accession>
<evidence type="ECO:0000256" key="4">
    <source>
        <dbReference type="SAM" id="SignalP"/>
    </source>
</evidence>
<dbReference type="EMBL" id="BRPK01000002">
    <property type="protein sequence ID" value="GLB35551.1"/>
    <property type="molecule type" value="Genomic_DNA"/>
</dbReference>
<dbReference type="InterPro" id="IPR036908">
    <property type="entry name" value="RlpA-like_sf"/>
</dbReference>
<comment type="similarity">
    <text evidence="2">Belongs to the cerato-platanin family.</text>
</comment>
<evidence type="ECO:0000256" key="3">
    <source>
        <dbReference type="ARBA" id="ARBA00022525"/>
    </source>
</evidence>
<evidence type="ECO:0000256" key="1">
    <source>
        <dbReference type="ARBA" id="ARBA00004613"/>
    </source>
</evidence>
<dbReference type="Gene3D" id="2.40.40.10">
    <property type="entry name" value="RlpA-like domain"/>
    <property type="match status" value="1"/>
</dbReference>
<dbReference type="SUPFAM" id="SSF50685">
    <property type="entry name" value="Barwin-like endoglucanases"/>
    <property type="match status" value="1"/>
</dbReference>
<keyword evidence="4" id="KW-0732">Signal</keyword>
<name>A0A9P3PHF7_LYOSH</name>
<evidence type="ECO:0000313" key="6">
    <source>
        <dbReference type="Proteomes" id="UP001063166"/>
    </source>
</evidence>